<dbReference type="InterPro" id="IPR004474">
    <property type="entry name" value="LytR_CpsA_psr"/>
</dbReference>
<organism evidence="5 6">
    <name type="scientific">Kribbella caucasensis</name>
    <dbReference type="NCBI Taxonomy" id="2512215"/>
    <lineage>
        <taxon>Bacteria</taxon>
        <taxon>Bacillati</taxon>
        <taxon>Actinomycetota</taxon>
        <taxon>Actinomycetes</taxon>
        <taxon>Propionibacteriales</taxon>
        <taxon>Kribbellaceae</taxon>
        <taxon>Kribbella</taxon>
    </lineage>
</organism>
<evidence type="ECO:0000256" key="2">
    <source>
        <dbReference type="SAM" id="MobiDB-lite"/>
    </source>
</evidence>
<keyword evidence="3" id="KW-0472">Membrane</keyword>
<dbReference type="EMBL" id="SNWQ01000020">
    <property type="protein sequence ID" value="TDO36344.1"/>
    <property type="molecule type" value="Genomic_DNA"/>
</dbReference>
<comment type="similarity">
    <text evidence="1">Belongs to the LytR/CpsA/Psr (LCP) family.</text>
</comment>
<feature type="transmembrane region" description="Helical" evidence="3">
    <location>
        <begin position="55"/>
        <end position="75"/>
    </location>
</feature>
<accession>A0A4R6JJI8</accession>
<feature type="domain" description="Cell envelope-related transcriptional attenuator" evidence="4">
    <location>
        <begin position="126"/>
        <end position="268"/>
    </location>
</feature>
<dbReference type="Pfam" id="PF03816">
    <property type="entry name" value="LytR_cpsA_psr"/>
    <property type="match status" value="1"/>
</dbReference>
<proteinExistence type="inferred from homology"/>
<dbReference type="PANTHER" id="PTHR33392">
    <property type="entry name" value="POLYISOPRENYL-TEICHOIC ACID--PEPTIDOGLYCAN TEICHOIC ACID TRANSFERASE TAGU"/>
    <property type="match status" value="1"/>
</dbReference>
<gene>
    <name evidence="5" type="ORF">EV643_12075</name>
</gene>
<dbReference type="Proteomes" id="UP000295388">
    <property type="component" value="Unassembled WGS sequence"/>
</dbReference>
<feature type="region of interest" description="Disordered" evidence="2">
    <location>
        <begin position="1"/>
        <end position="41"/>
    </location>
</feature>
<keyword evidence="3" id="KW-1133">Transmembrane helix</keyword>
<dbReference type="PANTHER" id="PTHR33392:SF6">
    <property type="entry name" value="POLYISOPRENYL-TEICHOIC ACID--PEPTIDOGLYCAN TEICHOIC ACID TRANSFERASE TAGU"/>
    <property type="match status" value="1"/>
</dbReference>
<keyword evidence="3" id="KW-0812">Transmembrane</keyword>
<evidence type="ECO:0000259" key="4">
    <source>
        <dbReference type="Pfam" id="PF03816"/>
    </source>
</evidence>
<reference evidence="5 6" key="1">
    <citation type="submission" date="2019-03" db="EMBL/GenBank/DDBJ databases">
        <title>Genomic Encyclopedia of Type Strains, Phase III (KMG-III): the genomes of soil and plant-associated and newly described type strains.</title>
        <authorList>
            <person name="Whitman W."/>
        </authorList>
    </citation>
    <scope>NUCLEOTIDE SEQUENCE [LARGE SCALE GENOMIC DNA]</scope>
    <source>
        <strain evidence="5 6">VKM Ac-2527</strain>
    </source>
</reference>
<dbReference type="InterPro" id="IPR050922">
    <property type="entry name" value="LytR/CpsA/Psr_CW_biosynth"/>
</dbReference>
<evidence type="ECO:0000256" key="1">
    <source>
        <dbReference type="ARBA" id="ARBA00006068"/>
    </source>
</evidence>
<protein>
    <submittedName>
        <fullName evidence="5">LytR family transcriptional attenuator</fullName>
    </submittedName>
</protein>
<evidence type="ECO:0000313" key="6">
    <source>
        <dbReference type="Proteomes" id="UP000295388"/>
    </source>
</evidence>
<comment type="caution">
    <text evidence="5">The sequence shown here is derived from an EMBL/GenBank/DDBJ whole genome shotgun (WGS) entry which is preliminary data.</text>
</comment>
<dbReference type="Gene3D" id="3.40.630.190">
    <property type="entry name" value="LCP protein"/>
    <property type="match status" value="1"/>
</dbReference>
<keyword evidence="6" id="KW-1185">Reference proteome</keyword>
<evidence type="ECO:0000313" key="5">
    <source>
        <dbReference type="EMBL" id="TDO36344.1"/>
    </source>
</evidence>
<sequence length="357" mass="38785">MPGSESLGPETLRRGEVRATASRYGRGMSQPQPLDPRYVSRPPVRKKRRNWFGRILGLVILLFVLMLICVPLFAWNKIEKVDAMPTGDRPAETPGTTYLMVGSDSREGLSAEEKKKLGTGSVEGKRTDTIMLMHVPESGPTVLISLPRDSYVPVPGHGRSRINAAYSWGGAPLLIKTVEGATGLRVDHYVEIGFGGFSSIIDSLGGIEMCPPKAIKDQKAHINLPAGCQELDGPKALGYVRYRYADKEGDLGRVKRQREMIGAVADKAISPATFFNPIRYFRLSTASAGALSIDKEMSPVELYRFAQGMRSVAGGGDGITMTVPIASSGNTVQWDRTKAKALFQALKQDKTTGLKSS</sequence>
<dbReference type="NCBIfam" id="TIGR00350">
    <property type="entry name" value="lytR_cpsA_psr"/>
    <property type="match status" value="1"/>
</dbReference>
<name>A0A4R6JJI8_9ACTN</name>
<dbReference type="AlphaFoldDB" id="A0A4R6JJI8"/>
<evidence type="ECO:0000256" key="3">
    <source>
        <dbReference type="SAM" id="Phobius"/>
    </source>
</evidence>